<proteinExistence type="predicted"/>
<name>A0A401JYM2_9PROT</name>
<sequence>MTVRSPFQLEIASATDAGQIRSFNEDSIAADGDLGLLVLADGMGGYKAGDVASSLATGLVMDYVKRILNDTEPSPIESAKLSRESMAIKFAIEKTNLAIYKTARTEDKYTGMGTTIVLILFHHGLATIAHVGDSRLYRLRQGRFELLTTDHSLLQDQLEMGLISSDDAKLSHNRNLVSRALGVEATVDVDVYEDNVQVNDIYLLCSDGLNDMVDDADIELAVSALSTNISLAATQLIQMANDNGGHDNVSVLIAKVRNGEAEKRGLMDRLLNWLKSF</sequence>
<dbReference type="PROSITE" id="PS51746">
    <property type="entry name" value="PPM_2"/>
    <property type="match status" value="1"/>
</dbReference>
<dbReference type="SUPFAM" id="SSF81606">
    <property type="entry name" value="PP2C-like"/>
    <property type="match status" value="1"/>
</dbReference>
<dbReference type="PANTHER" id="PTHR13832:SF827">
    <property type="entry name" value="PROTEIN PHOSPHATASE 1L"/>
    <property type="match status" value="1"/>
</dbReference>
<reference evidence="2 3" key="1">
    <citation type="journal article" date="2019" name="Front. Microbiol.">
        <title>Genomes of Neutrophilic Sulfur-Oxidizing Chemolithoautotrophs Representing 9 Proteobacterial Species From 8 Genera.</title>
        <authorList>
            <person name="Watanabe T."/>
            <person name="Kojima H."/>
            <person name="Umezawa K."/>
            <person name="Hori C."/>
            <person name="Takasuka T.E."/>
            <person name="Kato Y."/>
            <person name="Fukui M."/>
        </authorList>
    </citation>
    <scope>NUCLEOTIDE SEQUENCE [LARGE SCALE GENOMIC DNA]</scope>
    <source>
        <strain evidence="2 3">TTN</strain>
    </source>
</reference>
<dbReference type="SMART" id="SM00331">
    <property type="entry name" value="PP2C_SIG"/>
    <property type="match status" value="1"/>
</dbReference>
<dbReference type="SMART" id="SM00332">
    <property type="entry name" value="PP2Cc"/>
    <property type="match status" value="1"/>
</dbReference>
<dbReference type="GO" id="GO:0004722">
    <property type="term" value="F:protein serine/threonine phosphatase activity"/>
    <property type="evidence" value="ECO:0007669"/>
    <property type="project" value="InterPro"/>
</dbReference>
<evidence type="ECO:0000313" key="2">
    <source>
        <dbReference type="EMBL" id="GCB01992.1"/>
    </source>
</evidence>
<accession>A0A401JYM2</accession>
<dbReference type="OrthoDB" id="9801841at2"/>
<evidence type="ECO:0000313" key="3">
    <source>
        <dbReference type="Proteomes" id="UP000286806"/>
    </source>
</evidence>
<dbReference type="InterPro" id="IPR036457">
    <property type="entry name" value="PPM-type-like_dom_sf"/>
</dbReference>
<dbReference type="EMBL" id="BGOW01000033">
    <property type="protein sequence ID" value="GCB01992.1"/>
    <property type="molecule type" value="Genomic_DNA"/>
</dbReference>
<dbReference type="Gene3D" id="3.60.40.10">
    <property type="entry name" value="PPM-type phosphatase domain"/>
    <property type="match status" value="1"/>
</dbReference>
<dbReference type="Proteomes" id="UP000286806">
    <property type="component" value="Unassembled WGS sequence"/>
</dbReference>
<dbReference type="InterPro" id="IPR015655">
    <property type="entry name" value="PP2C"/>
</dbReference>
<evidence type="ECO:0000259" key="1">
    <source>
        <dbReference type="PROSITE" id="PS51746"/>
    </source>
</evidence>
<keyword evidence="3" id="KW-1185">Reference proteome</keyword>
<dbReference type="PANTHER" id="PTHR13832">
    <property type="entry name" value="PROTEIN PHOSPHATASE 2C"/>
    <property type="match status" value="1"/>
</dbReference>
<protein>
    <submittedName>
        <fullName evidence="2">Protein serine/threonine phosphatase PrpC</fullName>
    </submittedName>
</protein>
<comment type="caution">
    <text evidence="2">The sequence shown here is derived from an EMBL/GenBank/DDBJ whole genome shotgun (WGS) entry which is preliminary data.</text>
</comment>
<dbReference type="Pfam" id="PF13672">
    <property type="entry name" value="PP2C_2"/>
    <property type="match status" value="1"/>
</dbReference>
<feature type="domain" description="PPM-type phosphatase" evidence="1">
    <location>
        <begin position="10"/>
        <end position="256"/>
    </location>
</feature>
<gene>
    <name evidence="2" type="ORF">SFMTTN_2808</name>
</gene>
<dbReference type="RefSeq" id="WP_124705760.1">
    <property type="nucleotide sequence ID" value="NZ_BGOW01000033.1"/>
</dbReference>
<dbReference type="InterPro" id="IPR001932">
    <property type="entry name" value="PPM-type_phosphatase-like_dom"/>
</dbReference>
<organism evidence="2 3">
    <name type="scientific">Sulfuriferula multivorans</name>
    <dbReference type="NCBI Taxonomy" id="1559896"/>
    <lineage>
        <taxon>Bacteria</taxon>
        <taxon>Pseudomonadati</taxon>
        <taxon>Pseudomonadota</taxon>
        <taxon>Betaproteobacteria</taxon>
        <taxon>Nitrosomonadales</taxon>
        <taxon>Sulfuricellaceae</taxon>
        <taxon>Sulfuriferula</taxon>
    </lineage>
</organism>
<dbReference type="CDD" id="cd00143">
    <property type="entry name" value="PP2Cc"/>
    <property type="match status" value="1"/>
</dbReference>
<dbReference type="AlphaFoldDB" id="A0A401JYM2"/>